<dbReference type="InterPro" id="IPR036452">
    <property type="entry name" value="Ribo_hydro-like"/>
</dbReference>
<dbReference type="SUPFAM" id="SSF53590">
    <property type="entry name" value="Nucleoside hydrolase"/>
    <property type="match status" value="1"/>
</dbReference>
<comment type="caution">
    <text evidence="4">The sequence shown here is derived from an EMBL/GenBank/DDBJ whole genome shotgun (WGS) entry which is preliminary data.</text>
</comment>
<dbReference type="RefSeq" id="WP_198882269.1">
    <property type="nucleotide sequence ID" value="NZ_JAEKJA010000008.1"/>
</dbReference>
<sequence>MTGDPLIIDCDPGIDDALAIFLALGSPELDLVGVTTVAGNRPLDQVTRNALALLAIAGRSDVPVHAGCARGLLPRNIRNAFAHGEDGLGGLPHPEGIAEPVGHAVDYLVETIMAAEPGTVTLAAIGPLTNVATAFTREPRLAERLKRLVVMGGAVGVPGNITPTAEFNFMHDPAAAHIVLSSGAAIDLFGLNLTRQVRVTAGFVDGIAASGTRTSTAVAAMTRAYVTKDSAMHDPCVVAKLIAPQLFGGTMARVIVDYRPGPTDGTSLLDPTDTDERLFVNVVETVDSDGVRALLTERIARLP</sequence>
<evidence type="ECO:0000256" key="2">
    <source>
        <dbReference type="ARBA" id="ARBA00023295"/>
    </source>
</evidence>
<dbReference type="Proteomes" id="UP000609531">
    <property type="component" value="Unassembled WGS sequence"/>
</dbReference>
<keyword evidence="1 4" id="KW-0378">Hydrolase</keyword>
<evidence type="ECO:0000313" key="4">
    <source>
        <dbReference type="EMBL" id="MBJ3776367.1"/>
    </source>
</evidence>
<feature type="domain" description="Inosine/uridine-preferring nucleoside hydrolase" evidence="3">
    <location>
        <begin position="6"/>
        <end position="291"/>
    </location>
</feature>
<proteinExistence type="predicted"/>
<dbReference type="PANTHER" id="PTHR12304:SF4">
    <property type="entry name" value="URIDINE NUCLEOSIDASE"/>
    <property type="match status" value="1"/>
</dbReference>
<evidence type="ECO:0000313" key="5">
    <source>
        <dbReference type="Proteomes" id="UP000609531"/>
    </source>
</evidence>
<protein>
    <submittedName>
        <fullName evidence="4">Nucleoside hydrolase</fullName>
    </submittedName>
</protein>
<evidence type="ECO:0000259" key="3">
    <source>
        <dbReference type="Pfam" id="PF01156"/>
    </source>
</evidence>
<dbReference type="Pfam" id="PF01156">
    <property type="entry name" value="IU_nuc_hydro"/>
    <property type="match status" value="1"/>
</dbReference>
<dbReference type="GO" id="GO:0006152">
    <property type="term" value="P:purine nucleoside catabolic process"/>
    <property type="evidence" value="ECO:0007669"/>
    <property type="project" value="TreeGrafter"/>
</dbReference>
<dbReference type="PANTHER" id="PTHR12304">
    <property type="entry name" value="INOSINE-URIDINE PREFERRING NUCLEOSIDE HYDROLASE"/>
    <property type="match status" value="1"/>
</dbReference>
<name>A0A934MDH6_9HYPH</name>
<dbReference type="EMBL" id="JAEKJA010000008">
    <property type="protein sequence ID" value="MBJ3776367.1"/>
    <property type="molecule type" value="Genomic_DNA"/>
</dbReference>
<dbReference type="AlphaFoldDB" id="A0A934MDH6"/>
<dbReference type="GO" id="GO:0005829">
    <property type="term" value="C:cytosol"/>
    <property type="evidence" value="ECO:0007669"/>
    <property type="project" value="TreeGrafter"/>
</dbReference>
<dbReference type="InterPro" id="IPR023186">
    <property type="entry name" value="IUNH"/>
</dbReference>
<organism evidence="4 5">
    <name type="scientific">Acuticoccus mangrovi</name>
    <dbReference type="NCBI Taxonomy" id="2796142"/>
    <lineage>
        <taxon>Bacteria</taxon>
        <taxon>Pseudomonadati</taxon>
        <taxon>Pseudomonadota</taxon>
        <taxon>Alphaproteobacteria</taxon>
        <taxon>Hyphomicrobiales</taxon>
        <taxon>Amorphaceae</taxon>
        <taxon>Acuticoccus</taxon>
    </lineage>
</organism>
<keyword evidence="5" id="KW-1185">Reference proteome</keyword>
<gene>
    <name evidence="4" type="ORF">JCR33_11740</name>
</gene>
<dbReference type="GO" id="GO:0008477">
    <property type="term" value="F:purine nucleosidase activity"/>
    <property type="evidence" value="ECO:0007669"/>
    <property type="project" value="TreeGrafter"/>
</dbReference>
<dbReference type="Gene3D" id="3.90.245.10">
    <property type="entry name" value="Ribonucleoside hydrolase-like"/>
    <property type="match status" value="1"/>
</dbReference>
<evidence type="ECO:0000256" key="1">
    <source>
        <dbReference type="ARBA" id="ARBA00022801"/>
    </source>
</evidence>
<keyword evidence="2" id="KW-0326">Glycosidase</keyword>
<dbReference type="InterPro" id="IPR001910">
    <property type="entry name" value="Inosine/uridine_hydrolase_dom"/>
</dbReference>
<reference evidence="4" key="1">
    <citation type="submission" date="2020-12" db="EMBL/GenBank/DDBJ databases">
        <title>Bacterial taxonomy.</title>
        <authorList>
            <person name="Pan X."/>
        </authorList>
    </citation>
    <scope>NUCLEOTIDE SEQUENCE</scope>
    <source>
        <strain evidence="4">B2012</strain>
    </source>
</reference>
<accession>A0A934MDH6</accession>